<dbReference type="GO" id="GO:0016757">
    <property type="term" value="F:glycosyltransferase activity"/>
    <property type="evidence" value="ECO:0007669"/>
    <property type="project" value="UniProtKB-KW"/>
</dbReference>
<reference evidence="6 7" key="1">
    <citation type="submission" date="2016-11" db="EMBL/GenBank/DDBJ databases">
        <authorList>
            <person name="Jaros S."/>
            <person name="Januszkiewicz K."/>
            <person name="Wedrychowicz H."/>
        </authorList>
    </citation>
    <scope>NUCLEOTIDE SEQUENCE [LARGE SCALE GENOMIC DNA]</scope>
    <source>
        <strain evidence="6 7">DSM 21986</strain>
    </source>
</reference>
<keyword evidence="4" id="KW-0472">Membrane</keyword>
<evidence type="ECO:0000256" key="3">
    <source>
        <dbReference type="ARBA" id="ARBA00022679"/>
    </source>
</evidence>
<evidence type="ECO:0000313" key="7">
    <source>
        <dbReference type="Proteomes" id="UP000184041"/>
    </source>
</evidence>
<dbReference type="InterPro" id="IPR001173">
    <property type="entry name" value="Glyco_trans_2-like"/>
</dbReference>
<organism evidence="6 7">
    <name type="scientific">Fodinibius roseus</name>
    <dbReference type="NCBI Taxonomy" id="1194090"/>
    <lineage>
        <taxon>Bacteria</taxon>
        <taxon>Pseudomonadati</taxon>
        <taxon>Balneolota</taxon>
        <taxon>Balneolia</taxon>
        <taxon>Balneolales</taxon>
        <taxon>Balneolaceae</taxon>
        <taxon>Fodinibius</taxon>
    </lineage>
</organism>
<keyword evidence="4" id="KW-1133">Transmembrane helix</keyword>
<dbReference type="PANTHER" id="PTHR43179:SF12">
    <property type="entry name" value="GALACTOFURANOSYLTRANSFERASE GLFT2"/>
    <property type="match status" value="1"/>
</dbReference>
<dbReference type="SUPFAM" id="SSF53448">
    <property type="entry name" value="Nucleotide-diphospho-sugar transferases"/>
    <property type="match status" value="1"/>
</dbReference>
<feature type="domain" description="Glycosyltransferase 2-like" evidence="5">
    <location>
        <begin position="11"/>
        <end position="154"/>
    </location>
</feature>
<evidence type="ECO:0000256" key="4">
    <source>
        <dbReference type="SAM" id="Phobius"/>
    </source>
</evidence>
<dbReference type="PANTHER" id="PTHR43179">
    <property type="entry name" value="RHAMNOSYLTRANSFERASE WBBL"/>
    <property type="match status" value="1"/>
</dbReference>
<dbReference type="STRING" id="1194090.SAMN05443144_10538"/>
<proteinExistence type="inferred from homology"/>
<comment type="similarity">
    <text evidence="1">Belongs to the glycosyltransferase 2 family.</text>
</comment>
<dbReference type="RefSeq" id="WP_073060706.1">
    <property type="nucleotide sequence ID" value="NZ_FQUS01000005.1"/>
</dbReference>
<feature type="transmembrane region" description="Helical" evidence="4">
    <location>
        <begin position="260"/>
        <end position="277"/>
    </location>
</feature>
<evidence type="ECO:0000259" key="5">
    <source>
        <dbReference type="Pfam" id="PF00535"/>
    </source>
</evidence>
<sequence>MTTAAVPKVFIILVNWNGWKDTTECLRSLEELDYANYSVIVVDNGSTDRSVEEIERRYPDITLLKNDENRGFAGGNNTGIEYALDRDTDYAWLLNNDTVVDRQALSHLVDRMEENPGIGICGSRLIYYHQRDTTQAWGGGRFNKWIGTIRSFGQNKPVDLKPNRQAVEKKLDYVVGASMLVSRRFIDRVGLLSEEYFLYYEEIDWAMRGEGQFSLGFAPGSMVYHKEGASTGGQQMQQAVRSKQSDYYQLKNRLKFTYKFFPAYLPGVYLSVIYAMINRMRRGQWNRIPMIAKLMFTFNT</sequence>
<gene>
    <name evidence="6" type="ORF">SAMN05443144_10538</name>
</gene>
<protein>
    <recommendedName>
        <fullName evidence="5">Glycosyltransferase 2-like domain-containing protein</fullName>
    </recommendedName>
</protein>
<dbReference type="EMBL" id="FQUS01000005">
    <property type="protein sequence ID" value="SHF03889.1"/>
    <property type="molecule type" value="Genomic_DNA"/>
</dbReference>
<dbReference type="CDD" id="cd04186">
    <property type="entry name" value="GT_2_like_c"/>
    <property type="match status" value="1"/>
</dbReference>
<dbReference type="Gene3D" id="3.90.550.10">
    <property type="entry name" value="Spore Coat Polysaccharide Biosynthesis Protein SpsA, Chain A"/>
    <property type="match status" value="1"/>
</dbReference>
<dbReference type="InterPro" id="IPR029044">
    <property type="entry name" value="Nucleotide-diphossugar_trans"/>
</dbReference>
<name>A0A1M4YDT1_9BACT</name>
<evidence type="ECO:0000256" key="1">
    <source>
        <dbReference type="ARBA" id="ARBA00006739"/>
    </source>
</evidence>
<keyword evidence="3" id="KW-0808">Transferase</keyword>
<keyword evidence="2" id="KW-0328">Glycosyltransferase</keyword>
<keyword evidence="7" id="KW-1185">Reference proteome</keyword>
<keyword evidence="4" id="KW-0812">Transmembrane</keyword>
<evidence type="ECO:0000256" key="2">
    <source>
        <dbReference type="ARBA" id="ARBA00022676"/>
    </source>
</evidence>
<dbReference type="Proteomes" id="UP000184041">
    <property type="component" value="Unassembled WGS sequence"/>
</dbReference>
<dbReference type="OrthoDB" id="9771846at2"/>
<accession>A0A1M4YDT1</accession>
<evidence type="ECO:0000313" key="6">
    <source>
        <dbReference type="EMBL" id="SHF03889.1"/>
    </source>
</evidence>
<dbReference type="AlphaFoldDB" id="A0A1M4YDT1"/>
<dbReference type="Pfam" id="PF00535">
    <property type="entry name" value="Glycos_transf_2"/>
    <property type="match status" value="1"/>
</dbReference>